<dbReference type="SUPFAM" id="SSF56601">
    <property type="entry name" value="beta-lactamase/transpeptidase-like"/>
    <property type="match status" value="1"/>
</dbReference>
<feature type="domain" description="Beta-lactamase-related" evidence="1">
    <location>
        <begin position="8"/>
        <end position="89"/>
    </location>
</feature>
<proteinExistence type="predicted"/>
<comment type="caution">
    <text evidence="2">The sequence shown here is derived from an EMBL/GenBank/DDBJ whole genome shotgun (WGS) entry which is preliminary data.</text>
</comment>
<dbReference type="InterPro" id="IPR012338">
    <property type="entry name" value="Beta-lactam/transpept-like"/>
</dbReference>
<dbReference type="InterPro" id="IPR001466">
    <property type="entry name" value="Beta-lactam-related"/>
</dbReference>
<dbReference type="PANTHER" id="PTHR46825">
    <property type="entry name" value="D-ALANYL-D-ALANINE-CARBOXYPEPTIDASE/ENDOPEPTIDASE AMPH"/>
    <property type="match status" value="1"/>
</dbReference>
<gene>
    <name evidence="2" type="ORF">JOF56_008479</name>
</gene>
<dbReference type="EMBL" id="JAGINW010000001">
    <property type="protein sequence ID" value="MBP2328094.1"/>
    <property type="molecule type" value="Genomic_DNA"/>
</dbReference>
<dbReference type="Proteomes" id="UP001519332">
    <property type="component" value="Unassembled WGS sequence"/>
</dbReference>
<dbReference type="RefSeq" id="WP_372448302.1">
    <property type="nucleotide sequence ID" value="NZ_JAGINW010000001.1"/>
</dbReference>
<accession>A0ABS4TUL3</accession>
<keyword evidence="3" id="KW-1185">Reference proteome</keyword>
<protein>
    <submittedName>
        <fullName evidence="2">CubicO group peptidase (Beta-lactamase class C family)</fullName>
    </submittedName>
</protein>
<reference evidence="2 3" key="1">
    <citation type="submission" date="2021-03" db="EMBL/GenBank/DDBJ databases">
        <title>Sequencing the genomes of 1000 actinobacteria strains.</title>
        <authorList>
            <person name="Klenk H.-P."/>
        </authorList>
    </citation>
    <scope>NUCLEOTIDE SEQUENCE [LARGE SCALE GENOMIC DNA]</scope>
    <source>
        <strain evidence="2 3">DSM 46670</strain>
    </source>
</reference>
<sequence>MDNRFHTYRPDELVRFSLSKQPLFAPGTDWSYANINYMLAGLLIEKITGRPYGDALQRRILRPLGLQDTMVPGTWPEIPGPHAHGYYRYQEAGEWKVVDKVICGGQAQPGQHLLRPDSF</sequence>
<dbReference type="Gene3D" id="3.40.710.10">
    <property type="entry name" value="DD-peptidase/beta-lactamase superfamily"/>
    <property type="match status" value="1"/>
</dbReference>
<dbReference type="InterPro" id="IPR050491">
    <property type="entry name" value="AmpC-like"/>
</dbReference>
<evidence type="ECO:0000259" key="1">
    <source>
        <dbReference type="Pfam" id="PF00144"/>
    </source>
</evidence>
<evidence type="ECO:0000313" key="2">
    <source>
        <dbReference type="EMBL" id="MBP2328094.1"/>
    </source>
</evidence>
<dbReference type="PANTHER" id="PTHR46825:SF7">
    <property type="entry name" value="D-ALANYL-D-ALANINE CARBOXYPEPTIDASE"/>
    <property type="match status" value="1"/>
</dbReference>
<dbReference type="Pfam" id="PF00144">
    <property type="entry name" value="Beta-lactamase"/>
    <property type="match status" value="1"/>
</dbReference>
<organism evidence="2 3">
    <name type="scientific">Kibdelosporangium banguiense</name>
    <dbReference type="NCBI Taxonomy" id="1365924"/>
    <lineage>
        <taxon>Bacteria</taxon>
        <taxon>Bacillati</taxon>
        <taxon>Actinomycetota</taxon>
        <taxon>Actinomycetes</taxon>
        <taxon>Pseudonocardiales</taxon>
        <taxon>Pseudonocardiaceae</taxon>
        <taxon>Kibdelosporangium</taxon>
    </lineage>
</organism>
<name>A0ABS4TUL3_9PSEU</name>
<evidence type="ECO:0000313" key="3">
    <source>
        <dbReference type="Proteomes" id="UP001519332"/>
    </source>
</evidence>